<dbReference type="InterPro" id="IPR049730">
    <property type="entry name" value="SNF2/RAD54-like_C"/>
</dbReference>
<keyword evidence="1" id="KW-0378">Hydrolase</keyword>
<keyword evidence="6" id="KW-0547">Nucleotide-binding</keyword>
<evidence type="ECO:0000259" key="5">
    <source>
        <dbReference type="PROSITE" id="PS51194"/>
    </source>
</evidence>
<comment type="caution">
    <text evidence="6">The sequence shown here is derived from an EMBL/GenBank/DDBJ whole genome shotgun (WGS) entry which is preliminary data.</text>
</comment>
<dbReference type="InterPro" id="IPR007527">
    <property type="entry name" value="Znf_SWIM"/>
</dbReference>
<protein>
    <submittedName>
        <fullName evidence="6">SNF-family helicase</fullName>
    </submittedName>
</protein>
<proteinExistence type="predicted"/>
<dbReference type="Pfam" id="PF00176">
    <property type="entry name" value="SNF2-rel_dom"/>
    <property type="match status" value="1"/>
</dbReference>
<keyword evidence="2" id="KW-0862">Zinc</keyword>
<dbReference type="PATRIC" id="fig|1291052.5.peg.800"/>
<dbReference type="CDD" id="cd18793">
    <property type="entry name" value="SF2_C_SNF"/>
    <property type="match status" value="1"/>
</dbReference>
<dbReference type="PROSITE" id="PS51194">
    <property type="entry name" value="HELICASE_CTER"/>
    <property type="match status" value="1"/>
</dbReference>
<dbReference type="GO" id="GO:0005524">
    <property type="term" value="F:ATP binding"/>
    <property type="evidence" value="ECO:0007669"/>
    <property type="project" value="InterPro"/>
</dbReference>
<dbReference type="InterPro" id="IPR001650">
    <property type="entry name" value="Helicase_C-like"/>
</dbReference>
<dbReference type="Pfam" id="PF08455">
    <property type="entry name" value="SNF2_assoc"/>
    <property type="match status" value="1"/>
</dbReference>
<dbReference type="Pfam" id="PF04434">
    <property type="entry name" value="SWIM"/>
    <property type="match status" value="1"/>
</dbReference>
<dbReference type="SMART" id="SM00487">
    <property type="entry name" value="DEXDc"/>
    <property type="match status" value="1"/>
</dbReference>
<dbReference type="InterPro" id="IPR014001">
    <property type="entry name" value="Helicase_ATP-bd"/>
</dbReference>
<organism evidence="6 7">
    <name type="scientific">Lacticaseibacillus sharpeae JCM 1186 = DSM 20505</name>
    <dbReference type="NCBI Taxonomy" id="1291052"/>
    <lineage>
        <taxon>Bacteria</taxon>
        <taxon>Bacillati</taxon>
        <taxon>Bacillota</taxon>
        <taxon>Bacilli</taxon>
        <taxon>Lactobacillales</taxon>
        <taxon>Lactobacillaceae</taxon>
        <taxon>Lacticaseibacillus</taxon>
    </lineage>
</organism>
<keyword evidence="2" id="KW-0863">Zinc-finger</keyword>
<dbReference type="PROSITE" id="PS50966">
    <property type="entry name" value="ZF_SWIM"/>
    <property type="match status" value="1"/>
</dbReference>
<dbReference type="EMBL" id="AYYO01000010">
    <property type="protein sequence ID" value="KRM56002.1"/>
    <property type="molecule type" value="Genomic_DNA"/>
</dbReference>
<evidence type="ECO:0000256" key="2">
    <source>
        <dbReference type="PROSITE-ProRule" id="PRU00325"/>
    </source>
</evidence>
<sequence>MANRLLLSKMWTRGREILARGDVEIDYEHADKIAATVYGTEAYTVELAREEQDDYCSCPYFPSHGYCKHIAAVILYYKAQGQTIDDVLMSATVVPTDDAELLAGDAQDTSAGSRFVDNLGLTPVRYFHGLDENADHGPELELNLEIKEFEGNFGLAEMEFVAWLRVADASVHKFYLVRDITAFLDDYRTESRYYTSGKANFDLSAAAFTPAERALLDLLDNSDTVGIHEMTDDDSRYQRYARLDFASFTRLLPLLPKLSKVVFRPVDESVEYDSVQVEPFQPDAGLVTATVTADDAGYHLWVHNHVTNAVPNGRVLVSKNICYTATIDQFDAYDRLLMRANVLTGAIDADQSLDFAAADVEPLQELLDYLRQIGTVEVPDALGQIAMTPHFDLQRQDRAITLDLSFDYGDTVVQDDAPVAADMPRNYAKEEQAADYLTSLGFTRGVQAWQKDFPDADALYHFFTRELPNLRANGAVTVAANLQDMVQEGAALQTDVQVAENDGLLSVSFSFAGIDADEVDSVLKQLDDNQPYVQKSDGTLYIVDDQLKKVASALTQIRRDGKLAHGQVHVSAARAFALQSLLGDTAQFDAKFKQLAIDLAHPEQFPVTVKPVHAQLRPYQQAGVQWLEMLNSHGFGGILADEMGLGKTLQMLTFLNDHIDHQHVSLVVAPASLLYNWQAECAKFAPDIRVAVVDGTKEARRELIYEYDYDLLITSYNMALRDINEYYAREIQYLVLDEAQMVKNGSAKTNQSLRKLEPRATFALSGTPIENRAEELWSIFALVLPGLLPNKTVFKKMSADEIALRVKPFIMRREKKGVLKDLPPMVETNIENEMTTEQKTVYLAQLQQMRVQVQGMSDAGLVKNKIAILAGLTRLRQVCDTPALFMDDYTGDSGKLEQLAELVQQAEDSGRHVLIFSQFTHMLAQIETRLKVMGLDSFMLRGSTKPKDRLAMVDAFNRGEKSFFLISLKAGGTGLNLTGADMVILVDLWWNPAVEDQAIARAHRIGQQNEVDVYRMITKGTIEEQIVKLQDKKRDFVNQVLTGTQDKGMLSNDDIRVILGV</sequence>
<gene>
    <name evidence="6" type="ORF">FC18_GL000784</name>
</gene>
<dbReference type="SUPFAM" id="SSF52540">
    <property type="entry name" value="P-loop containing nucleoside triphosphate hydrolases"/>
    <property type="match status" value="2"/>
</dbReference>
<dbReference type="PANTHER" id="PTHR10799">
    <property type="entry name" value="SNF2/RAD54 HELICASE FAMILY"/>
    <property type="match status" value="1"/>
</dbReference>
<dbReference type="InterPro" id="IPR027417">
    <property type="entry name" value="P-loop_NTPase"/>
</dbReference>
<dbReference type="RefSeq" id="WP_082620455.1">
    <property type="nucleotide sequence ID" value="NZ_AYYO01000010.1"/>
</dbReference>
<dbReference type="Pfam" id="PF00271">
    <property type="entry name" value="Helicase_C"/>
    <property type="match status" value="1"/>
</dbReference>
<dbReference type="InterPro" id="IPR038718">
    <property type="entry name" value="SNF2-like_sf"/>
</dbReference>
<dbReference type="Gene3D" id="3.40.50.300">
    <property type="entry name" value="P-loop containing nucleotide triphosphate hydrolases"/>
    <property type="match status" value="1"/>
</dbReference>
<dbReference type="GO" id="GO:0016787">
    <property type="term" value="F:hydrolase activity"/>
    <property type="evidence" value="ECO:0007669"/>
    <property type="project" value="UniProtKB-KW"/>
</dbReference>
<dbReference type="InterPro" id="IPR013663">
    <property type="entry name" value="Helicase_SWF/SNF/SWI_bac"/>
</dbReference>
<dbReference type="AlphaFoldDB" id="A0A0R1ZNQ3"/>
<dbReference type="GO" id="GO:0004386">
    <property type="term" value="F:helicase activity"/>
    <property type="evidence" value="ECO:0007669"/>
    <property type="project" value="UniProtKB-KW"/>
</dbReference>
<name>A0A0R1ZNQ3_9LACO</name>
<dbReference type="InterPro" id="IPR000330">
    <property type="entry name" value="SNF2_N"/>
</dbReference>
<evidence type="ECO:0000313" key="7">
    <source>
        <dbReference type="Proteomes" id="UP000051679"/>
    </source>
</evidence>
<reference evidence="6 7" key="1">
    <citation type="journal article" date="2015" name="Genome Announc.">
        <title>Expanding the biotechnology potential of lactobacilli through comparative genomics of 213 strains and associated genera.</title>
        <authorList>
            <person name="Sun Z."/>
            <person name="Harris H.M."/>
            <person name="McCann A."/>
            <person name="Guo C."/>
            <person name="Argimon S."/>
            <person name="Zhang W."/>
            <person name="Yang X."/>
            <person name="Jeffery I.B."/>
            <person name="Cooney J.C."/>
            <person name="Kagawa T.F."/>
            <person name="Liu W."/>
            <person name="Song Y."/>
            <person name="Salvetti E."/>
            <person name="Wrobel A."/>
            <person name="Rasinkangas P."/>
            <person name="Parkhill J."/>
            <person name="Rea M.C."/>
            <person name="O'Sullivan O."/>
            <person name="Ritari J."/>
            <person name="Douillard F.P."/>
            <person name="Paul Ross R."/>
            <person name="Yang R."/>
            <person name="Briner A.E."/>
            <person name="Felis G.E."/>
            <person name="de Vos W.M."/>
            <person name="Barrangou R."/>
            <person name="Klaenhammer T.R."/>
            <person name="Caufield P.W."/>
            <person name="Cui Y."/>
            <person name="Zhang H."/>
            <person name="O'Toole P.W."/>
        </authorList>
    </citation>
    <scope>NUCLEOTIDE SEQUENCE [LARGE SCALE GENOMIC DNA]</scope>
    <source>
        <strain evidence="6 7">DSM 20505</strain>
    </source>
</reference>
<dbReference type="Proteomes" id="UP000051679">
    <property type="component" value="Unassembled WGS sequence"/>
</dbReference>
<feature type="domain" description="Helicase C-terminal" evidence="5">
    <location>
        <begin position="895"/>
        <end position="1055"/>
    </location>
</feature>
<evidence type="ECO:0000259" key="3">
    <source>
        <dbReference type="PROSITE" id="PS50966"/>
    </source>
</evidence>
<evidence type="ECO:0000256" key="1">
    <source>
        <dbReference type="ARBA" id="ARBA00022801"/>
    </source>
</evidence>
<keyword evidence="7" id="KW-1185">Reference proteome</keyword>
<dbReference type="PROSITE" id="PS51192">
    <property type="entry name" value="HELICASE_ATP_BIND_1"/>
    <property type="match status" value="1"/>
</dbReference>
<dbReference type="GO" id="GO:0008270">
    <property type="term" value="F:zinc ion binding"/>
    <property type="evidence" value="ECO:0007669"/>
    <property type="project" value="UniProtKB-KW"/>
</dbReference>
<keyword evidence="2" id="KW-0479">Metal-binding</keyword>
<keyword evidence="6" id="KW-0067">ATP-binding</keyword>
<dbReference type="Gene3D" id="3.40.50.10810">
    <property type="entry name" value="Tandem AAA-ATPase domain"/>
    <property type="match status" value="1"/>
</dbReference>
<evidence type="ECO:0000313" key="6">
    <source>
        <dbReference type="EMBL" id="KRM56002.1"/>
    </source>
</evidence>
<feature type="domain" description="SWIM-type" evidence="3">
    <location>
        <begin position="43"/>
        <end position="78"/>
    </location>
</feature>
<feature type="domain" description="Helicase ATP-binding" evidence="4">
    <location>
        <begin position="628"/>
        <end position="786"/>
    </location>
</feature>
<accession>A0A0R1ZNQ3</accession>
<dbReference type="STRING" id="1291052.FC18_GL000784"/>
<dbReference type="SMART" id="SM00490">
    <property type="entry name" value="HELICc"/>
    <property type="match status" value="1"/>
</dbReference>
<evidence type="ECO:0000259" key="4">
    <source>
        <dbReference type="PROSITE" id="PS51192"/>
    </source>
</evidence>
<dbReference type="OrthoDB" id="9760715at2"/>
<keyword evidence="6" id="KW-0347">Helicase</keyword>